<keyword evidence="2" id="KW-1185">Reference proteome</keyword>
<evidence type="ECO:0000313" key="2">
    <source>
        <dbReference type="Proteomes" id="UP000048926"/>
    </source>
</evidence>
<dbReference type="Gene3D" id="3.90.226.10">
    <property type="entry name" value="2-enoyl-CoA Hydratase, Chain A, domain 1"/>
    <property type="match status" value="1"/>
</dbReference>
<reference evidence="2" key="1">
    <citation type="submission" date="2015-07" db="EMBL/GenBank/DDBJ databases">
        <authorList>
            <person name="Rodrigo-Torres Lidia"/>
            <person name="Arahal R.David."/>
        </authorList>
    </citation>
    <scope>NUCLEOTIDE SEQUENCE [LARGE SCALE GENOMIC DNA]</scope>
    <source>
        <strain evidence="2">CECT 4801</strain>
    </source>
</reference>
<dbReference type="AlphaFoldDB" id="A0A0M6YEX8"/>
<evidence type="ECO:0008006" key="3">
    <source>
        <dbReference type="Google" id="ProtNLM"/>
    </source>
</evidence>
<dbReference type="OrthoDB" id="1522627at2"/>
<dbReference type="Proteomes" id="UP000048926">
    <property type="component" value="Unassembled WGS sequence"/>
</dbReference>
<dbReference type="SUPFAM" id="SSF52096">
    <property type="entry name" value="ClpP/crotonase"/>
    <property type="match status" value="1"/>
</dbReference>
<sequence>MIRQALMTLLALTAINLAEVHGADAQEYSLIASGKFARIEGPIQLDSDERFLEFLIRNPGIIGLQLDSPGGVVVSAIEMADEISKRKLSTYIAEGDSCASACSLIFFAGHDRLVKGRLGVHQMDDGGRGTASALQFVLAKQLDAFQRFGIPWPITQKMLTTLPSDMYWIPEHEIAELGINRDLPGDATDVAVAQTAPTYAPGDMTSKFKFADYLPDGYLNGSAKSPDFDGRDKDYRTFRTRIRTGVAEGVNFAGHYAFVVIGCGTECLFASVVDLRTGQVFDFPYGGEENYQMKLLFSPDSRLVKVRWKGDWEREECTEQDVLLEGYDWRVLEERTVFTVDGYCN</sequence>
<proteinExistence type="predicted"/>
<dbReference type="RefSeq" id="WP_145903987.1">
    <property type="nucleotide sequence ID" value="NZ_CXST01000006.1"/>
</dbReference>
<dbReference type="InterPro" id="IPR029045">
    <property type="entry name" value="ClpP/crotonase-like_dom_sf"/>
</dbReference>
<dbReference type="EMBL" id="CXST01000006">
    <property type="protein sequence ID" value="CTQ47370.1"/>
    <property type="molecule type" value="Genomic_DNA"/>
</dbReference>
<gene>
    <name evidence="1" type="ORF">LAL4801_05832</name>
</gene>
<accession>A0A0M6YEX8</accession>
<protein>
    <recommendedName>
        <fullName evidence="3">ClpP protease-like protein</fullName>
    </recommendedName>
</protein>
<name>A0A0M6YEX8_9HYPH</name>
<organism evidence="1 2">
    <name type="scientific">Roseibium aggregatum</name>
    <dbReference type="NCBI Taxonomy" id="187304"/>
    <lineage>
        <taxon>Bacteria</taxon>
        <taxon>Pseudomonadati</taxon>
        <taxon>Pseudomonadota</taxon>
        <taxon>Alphaproteobacteria</taxon>
        <taxon>Hyphomicrobiales</taxon>
        <taxon>Stappiaceae</taxon>
        <taxon>Roseibium</taxon>
    </lineage>
</organism>
<evidence type="ECO:0000313" key="1">
    <source>
        <dbReference type="EMBL" id="CTQ47370.1"/>
    </source>
</evidence>